<dbReference type="PRINTS" id="PR00452">
    <property type="entry name" value="SH3DOMAIN"/>
</dbReference>
<dbReference type="EMBL" id="DS469738">
    <property type="protein sequence ID" value="EDO34249.1"/>
    <property type="molecule type" value="Genomic_DNA"/>
</dbReference>
<feature type="domain" description="SH3" evidence="3">
    <location>
        <begin position="1"/>
        <end position="65"/>
    </location>
</feature>
<dbReference type="SUPFAM" id="SSF50044">
    <property type="entry name" value="SH3-domain"/>
    <property type="match status" value="2"/>
</dbReference>
<dbReference type="InterPro" id="IPR001452">
    <property type="entry name" value="SH3_domain"/>
</dbReference>
<dbReference type="HOGENOM" id="CLU_061098_0_0_1"/>
<organism evidence="4 5">
    <name type="scientific">Nematostella vectensis</name>
    <name type="common">Starlet sea anemone</name>
    <dbReference type="NCBI Taxonomy" id="45351"/>
    <lineage>
        <taxon>Eukaryota</taxon>
        <taxon>Metazoa</taxon>
        <taxon>Cnidaria</taxon>
        <taxon>Anthozoa</taxon>
        <taxon>Hexacorallia</taxon>
        <taxon>Actiniaria</taxon>
        <taxon>Edwardsiidae</taxon>
        <taxon>Nematostella</taxon>
    </lineage>
</organism>
<dbReference type="Proteomes" id="UP000001593">
    <property type="component" value="Unassembled WGS sequence"/>
</dbReference>
<dbReference type="FunFam" id="2.30.30.40:FF:000023">
    <property type="entry name" value="RIMS-binding protein 2 isoform F"/>
    <property type="match status" value="2"/>
</dbReference>
<feature type="non-terminal residue" evidence="4">
    <location>
        <position position="1"/>
    </location>
</feature>
<evidence type="ECO:0000259" key="3">
    <source>
        <dbReference type="PROSITE" id="PS50002"/>
    </source>
</evidence>
<keyword evidence="1 2" id="KW-0728">SH3 domain</keyword>
<dbReference type="PANTHER" id="PTHR14234:SF19">
    <property type="entry name" value="RIM-BINDING PROTEIN, ISOFORM F"/>
    <property type="match status" value="1"/>
</dbReference>
<evidence type="ECO:0000256" key="1">
    <source>
        <dbReference type="ARBA" id="ARBA00022443"/>
    </source>
</evidence>
<dbReference type="Pfam" id="PF07653">
    <property type="entry name" value="SH3_2"/>
    <property type="match status" value="2"/>
</dbReference>
<gene>
    <name evidence="4" type="ORF">NEMVEDRAFT_v1g126489</name>
</gene>
<dbReference type="eggNOG" id="KOG3632">
    <property type="taxonomic scope" value="Eukaryota"/>
</dbReference>
<reference evidence="4 5" key="1">
    <citation type="journal article" date="2007" name="Science">
        <title>Sea anemone genome reveals ancestral eumetazoan gene repertoire and genomic organization.</title>
        <authorList>
            <person name="Putnam N.H."/>
            <person name="Srivastava M."/>
            <person name="Hellsten U."/>
            <person name="Dirks B."/>
            <person name="Chapman J."/>
            <person name="Salamov A."/>
            <person name="Terry A."/>
            <person name="Shapiro H."/>
            <person name="Lindquist E."/>
            <person name="Kapitonov V.V."/>
            <person name="Jurka J."/>
            <person name="Genikhovich G."/>
            <person name="Grigoriev I.V."/>
            <person name="Lucas S.M."/>
            <person name="Steele R.E."/>
            <person name="Finnerty J.R."/>
            <person name="Technau U."/>
            <person name="Martindale M.Q."/>
            <person name="Rokhsar D.S."/>
        </authorList>
    </citation>
    <scope>NUCLEOTIDE SEQUENCE [LARGE SCALE GENOMIC DNA]</scope>
    <source>
        <strain evidence="5">CH2 X CH6</strain>
    </source>
</reference>
<dbReference type="InterPro" id="IPR040325">
    <property type="entry name" value="RIMBP1/2/3"/>
</dbReference>
<dbReference type="PhylomeDB" id="A7SPX6"/>
<protein>
    <recommendedName>
        <fullName evidence="3">SH3 domain-containing protein</fullName>
    </recommendedName>
</protein>
<sequence length="186" mass="20709">RTFVALYDYDPMKSSPNTNPEFELAFREGDILRVEDTSRKDGFYFGSLQDKKGLIPSNFVEEVAVATARAPSDKALKVRSTFNNNNTTDLYADLEQVTFNYNNTTDLQKMVALYDYNPETQSPLSNPSAELSFKKGQVVTILGPMNSDGYYQADISGRRGLVPASFVESVAESPRRVAFDGSKSRS</sequence>
<dbReference type="SMART" id="SM00326">
    <property type="entry name" value="SH3"/>
    <property type="match status" value="2"/>
</dbReference>
<name>A7SPX6_NEMVE</name>
<proteinExistence type="predicted"/>
<evidence type="ECO:0000313" key="5">
    <source>
        <dbReference type="Proteomes" id="UP000001593"/>
    </source>
</evidence>
<dbReference type="PANTHER" id="PTHR14234">
    <property type="entry name" value="RIM BINDING PROTEIN-RELATED"/>
    <property type="match status" value="1"/>
</dbReference>
<evidence type="ECO:0000313" key="4">
    <source>
        <dbReference type="EMBL" id="EDO34249.1"/>
    </source>
</evidence>
<feature type="domain" description="SH3" evidence="3">
    <location>
        <begin position="105"/>
        <end position="172"/>
    </location>
</feature>
<accession>A7SPX6</accession>
<evidence type="ECO:0000256" key="2">
    <source>
        <dbReference type="PROSITE-ProRule" id="PRU00192"/>
    </source>
</evidence>
<dbReference type="CDD" id="cd11851">
    <property type="entry name" value="SH3_RIM-BP"/>
    <property type="match status" value="1"/>
</dbReference>
<dbReference type="InParanoid" id="A7SPX6"/>
<dbReference type="STRING" id="45351.A7SPX6"/>
<dbReference type="PROSITE" id="PS50002">
    <property type="entry name" value="SH3"/>
    <property type="match status" value="2"/>
</dbReference>
<dbReference type="InterPro" id="IPR036028">
    <property type="entry name" value="SH3-like_dom_sf"/>
</dbReference>
<dbReference type="Gene3D" id="2.30.30.40">
    <property type="entry name" value="SH3 Domains"/>
    <property type="match status" value="2"/>
</dbReference>
<keyword evidence="5" id="KW-1185">Reference proteome</keyword>
<dbReference type="AlphaFoldDB" id="A7SPX6"/>